<dbReference type="InterPro" id="IPR027485">
    <property type="entry name" value="AMMECR1_N"/>
</dbReference>
<dbReference type="Pfam" id="PF01871">
    <property type="entry name" value="AMMECR1"/>
    <property type="match status" value="1"/>
</dbReference>
<dbReference type="Gene3D" id="3.30.700.20">
    <property type="entry name" value="Hypothetical protein ph0010, domain 1"/>
    <property type="match status" value="1"/>
</dbReference>
<keyword evidence="3" id="KW-1185">Reference proteome</keyword>
<protein>
    <submittedName>
        <fullName evidence="2">ZYBA0S03-00672g1_1</fullName>
    </submittedName>
</protein>
<dbReference type="SUPFAM" id="SSF143447">
    <property type="entry name" value="AMMECR1-like"/>
    <property type="match status" value="1"/>
</dbReference>
<dbReference type="InterPro" id="IPR023473">
    <property type="entry name" value="AMMECR1"/>
</dbReference>
<organism evidence="2 3">
    <name type="scientific">Zygosaccharomyces bailii (strain CLIB 213 / ATCC 58445 / CBS 680 / BCRC 21525 / NBRC 1098 / NCYC 1416 / NRRL Y-2227)</name>
    <dbReference type="NCBI Taxonomy" id="1333698"/>
    <lineage>
        <taxon>Eukaryota</taxon>
        <taxon>Fungi</taxon>
        <taxon>Dikarya</taxon>
        <taxon>Ascomycota</taxon>
        <taxon>Saccharomycotina</taxon>
        <taxon>Saccharomycetes</taxon>
        <taxon>Saccharomycetales</taxon>
        <taxon>Saccharomycetaceae</taxon>
        <taxon>Zygosaccharomyces</taxon>
    </lineage>
</organism>
<sequence length="235" mass="26973">MSELPKNSPYAFYAFYQLYNHLNSSAHSNSANSTETGSKRFLEICKVLYPTVKLDPTEKTSLFVTWKKKAKHSDDYVLRGCIGTFAKPPVVQGIEKYSLIAALQDHRFSPITKNELPLLKCCCNILQNFTTIYDRTKGDIYDWEIGLHGIELLFKHPQTGSVVSATFLPDVMTEQGWDKEETFLNLIYKAGVSSHVQEIMDHYDQYFIEVIRYEGNKSAITYEGFEARLTKLKQQ</sequence>
<dbReference type="PANTHER" id="PTHR13016">
    <property type="entry name" value="AMMECR1 HOMOLOG"/>
    <property type="match status" value="1"/>
</dbReference>
<feature type="domain" description="AMMECR1" evidence="1">
    <location>
        <begin position="5"/>
        <end position="229"/>
    </location>
</feature>
<evidence type="ECO:0000313" key="2">
    <source>
        <dbReference type="EMBL" id="CDF88732.1"/>
    </source>
</evidence>
<dbReference type="InterPro" id="IPR002733">
    <property type="entry name" value="AMMECR1_domain"/>
</dbReference>
<evidence type="ECO:0000259" key="1">
    <source>
        <dbReference type="PROSITE" id="PS51112"/>
    </source>
</evidence>
<dbReference type="PROSITE" id="PS51112">
    <property type="entry name" value="AMMECR1"/>
    <property type="match status" value="1"/>
</dbReference>
<dbReference type="NCBIfam" id="TIGR00296">
    <property type="entry name" value="TIGR00296 family protein"/>
    <property type="match status" value="1"/>
</dbReference>
<dbReference type="Proteomes" id="UP000019375">
    <property type="component" value="Unassembled WGS sequence"/>
</dbReference>
<reference evidence="3" key="1">
    <citation type="journal article" date="2013" name="Genome Announc.">
        <title>Genome sequence of the food spoilage yeast Zygosaccharomyces bailii CLIB 213(T).</title>
        <authorList>
            <person name="Galeote V."/>
            <person name="Bigey F."/>
            <person name="Devillers H."/>
            <person name="Neuveglise C."/>
            <person name="Dequin S."/>
        </authorList>
    </citation>
    <scope>NUCLEOTIDE SEQUENCE [LARGE SCALE GENOMIC DNA]</scope>
    <source>
        <strain evidence="3">CLIB 213 / ATCC 58445 / CBS 680 / CCRC 21525 / NBRC 1098 / NCYC 1416 / NRRL Y-2227</strain>
    </source>
</reference>
<evidence type="ECO:0000313" key="3">
    <source>
        <dbReference type="Proteomes" id="UP000019375"/>
    </source>
</evidence>
<accession>A0A8J2T5P8</accession>
<dbReference type="PANTHER" id="PTHR13016:SF0">
    <property type="entry name" value="AMME SYNDROME CANDIDATE GENE 1 PROTEIN"/>
    <property type="match status" value="1"/>
</dbReference>
<gene>
    <name evidence="2" type="ORF">BN860_00672g</name>
</gene>
<proteinExistence type="predicted"/>
<dbReference type="EMBL" id="HG316456">
    <property type="protein sequence ID" value="CDF88732.1"/>
    <property type="molecule type" value="Genomic_DNA"/>
</dbReference>
<dbReference type="OrthoDB" id="24630at2759"/>
<name>A0A8J2T5P8_ZYGB2</name>
<dbReference type="AlphaFoldDB" id="A0A8J2T5P8"/>
<dbReference type="InterPro" id="IPR036071">
    <property type="entry name" value="AMMECR1_dom_sf"/>
</dbReference>